<evidence type="ECO:0000256" key="4">
    <source>
        <dbReference type="PROSITE-ProRule" id="PRU00335"/>
    </source>
</evidence>
<dbReference type="OrthoDB" id="3682047at2"/>
<dbReference type="RefSeq" id="WP_130345985.1">
    <property type="nucleotide sequence ID" value="NZ_SGWQ01000007.1"/>
</dbReference>
<dbReference type="EMBL" id="SGWQ01000007">
    <property type="protein sequence ID" value="RZS36499.1"/>
    <property type="molecule type" value="Genomic_DNA"/>
</dbReference>
<organism evidence="6 7">
    <name type="scientific">Herbihabitans rhizosphaerae</name>
    <dbReference type="NCBI Taxonomy" id="1872711"/>
    <lineage>
        <taxon>Bacteria</taxon>
        <taxon>Bacillati</taxon>
        <taxon>Actinomycetota</taxon>
        <taxon>Actinomycetes</taxon>
        <taxon>Pseudonocardiales</taxon>
        <taxon>Pseudonocardiaceae</taxon>
        <taxon>Herbihabitans</taxon>
    </lineage>
</organism>
<dbReference type="AlphaFoldDB" id="A0A4Q7KIX9"/>
<evidence type="ECO:0000313" key="7">
    <source>
        <dbReference type="Proteomes" id="UP000294257"/>
    </source>
</evidence>
<evidence type="ECO:0000313" key="6">
    <source>
        <dbReference type="EMBL" id="RZS36499.1"/>
    </source>
</evidence>
<dbReference type="InterPro" id="IPR050109">
    <property type="entry name" value="HTH-type_TetR-like_transc_reg"/>
</dbReference>
<dbReference type="SUPFAM" id="SSF46689">
    <property type="entry name" value="Homeodomain-like"/>
    <property type="match status" value="1"/>
</dbReference>
<reference evidence="6 7" key="1">
    <citation type="submission" date="2019-02" db="EMBL/GenBank/DDBJ databases">
        <title>Genomic Encyclopedia of Type Strains, Phase IV (KMG-IV): sequencing the most valuable type-strain genomes for metagenomic binning, comparative biology and taxonomic classification.</title>
        <authorList>
            <person name="Goeker M."/>
        </authorList>
    </citation>
    <scope>NUCLEOTIDE SEQUENCE [LARGE SCALE GENOMIC DNA]</scope>
    <source>
        <strain evidence="6 7">DSM 101727</strain>
    </source>
</reference>
<evidence type="ECO:0000256" key="2">
    <source>
        <dbReference type="ARBA" id="ARBA00023125"/>
    </source>
</evidence>
<evidence type="ECO:0000256" key="1">
    <source>
        <dbReference type="ARBA" id="ARBA00023015"/>
    </source>
</evidence>
<accession>A0A4Q7KIX9</accession>
<dbReference type="GO" id="GO:0000976">
    <property type="term" value="F:transcription cis-regulatory region binding"/>
    <property type="evidence" value="ECO:0007669"/>
    <property type="project" value="TreeGrafter"/>
</dbReference>
<keyword evidence="3" id="KW-0804">Transcription</keyword>
<dbReference type="PANTHER" id="PTHR30055:SF234">
    <property type="entry name" value="HTH-TYPE TRANSCRIPTIONAL REGULATOR BETI"/>
    <property type="match status" value="1"/>
</dbReference>
<keyword evidence="7" id="KW-1185">Reference proteome</keyword>
<protein>
    <submittedName>
        <fullName evidence="6">TetR family transcriptional regulator</fullName>
    </submittedName>
</protein>
<dbReference type="Proteomes" id="UP000294257">
    <property type="component" value="Unassembled WGS sequence"/>
</dbReference>
<comment type="caution">
    <text evidence="6">The sequence shown here is derived from an EMBL/GenBank/DDBJ whole genome shotgun (WGS) entry which is preliminary data.</text>
</comment>
<dbReference type="Pfam" id="PF00440">
    <property type="entry name" value="TetR_N"/>
    <property type="match status" value="1"/>
</dbReference>
<evidence type="ECO:0000259" key="5">
    <source>
        <dbReference type="PROSITE" id="PS50977"/>
    </source>
</evidence>
<dbReference type="PANTHER" id="PTHR30055">
    <property type="entry name" value="HTH-TYPE TRANSCRIPTIONAL REGULATOR RUTR"/>
    <property type="match status" value="1"/>
</dbReference>
<dbReference type="PRINTS" id="PR00455">
    <property type="entry name" value="HTHTETR"/>
</dbReference>
<keyword evidence="1" id="KW-0805">Transcription regulation</keyword>
<dbReference type="InterPro" id="IPR009057">
    <property type="entry name" value="Homeodomain-like_sf"/>
</dbReference>
<dbReference type="InterPro" id="IPR001647">
    <property type="entry name" value="HTH_TetR"/>
</dbReference>
<name>A0A4Q7KIX9_9PSEU</name>
<keyword evidence="2 4" id="KW-0238">DNA-binding</keyword>
<proteinExistence type="predicted"/>
<gene>
    <name evidence="6" type="ORF">EV193_107180</name>
</gene>
<evidence type="ECO:0000256" key="3">
    <source>
        <dbReference type="ARBA" id="ARBA00023163"/>
    </source>
</evidence>
<dbReference type="PROSITE" id="PS50977">
    <property type="entry name" value="HTH_TETR_2"/>
    <property type="match status" value="1"/>
</dbReference>
<feature type="DNA-binding region" description="H-T-H motif" evidence="4">
    <location>
        <begin position="29"/>
        <end position="48"/>
    </location>
</feature>
<feature type="domain" description="HTH tetR-type" evidence="5">
    <location>
        <begin position="6"/>
        <end position="66"/>
    </location>
</feature>
<dbReference type="GO" id="GO:0003700">
    <property type="term" value="F:DNA-binding transcription factor activity"/>
    <property type="evidence" value="ECO:0007669"/>
    <property type="project" value="TreeGrafter"/>
</dbReference>
<sequence>MPENKSARADRILDAAADLLLRWGYRRVTIDEVAKRAGVGKGTVYLHWRSREALLMAVLLRESVGMFTAVAEHVRRDPDQVRLSALMSALYLESSARPLVLALYTKDTETLGTLVQTSSGTQVQGVKLVTFEEYYHLLREHGLLRADVSNDEVSYACAAVLFGFFTMSQLAPAEFAQPREQEAGMLAGVLRARFEPPRPSKRAAEALAPKIVSLLEDLATQYHELIYRPDISEGG</sequence>
<dbReference type="Gene3D" id="1.10.357.10">
    <property type="entry name" value="Tetracycline Repressor, domain 2"/>
    <property type="match status" value="1"/>
</dbReference>